<dbReference type="EMBL" id="ADVG01000006">
    <property type="protein sequence ID" value="EFH79645.1"/>
    <property type="molecule type" value="Genomic_DNA"/>
</dbReference>
<keyword evidence="2" id="KW-1185">Reference proteome</keyword>
<sequence length="102" mass="11818">MTTRKERKPLAVMTPDELQAWLDHRRAAVESFSCDVVAPYLQRREVQRKHRGWQGEGTRIDRQYTAFLREAEELAQGLQELRAMIEVQEGQGQGDQPEPQPS</sequence>
<comment type="caution">
    <text evidence="1">The sequence shown here is derived from an EMBL/GenBank/DDBJ whole genome shotgun (WGS) entry which is preliminary data.</text>
</comment>
<dbReference type="InParanoid" id="D6U8T5"/>
<proteinExistence type="predicted"/>
<name>D6U8T5_KTERA</name>
<organism evidence="1 2">
    <name type="scientific">Ktedonobacter racemifer DSM 44963</name>
    <dbReference type="NCBI Taxonomy" id="485913"/>
    <lineage>
        <taxon>Bacteria</taxon>
        <taxon>Bacillati</taxon>
        <taxon>Chloroflexota</taxon>
        <taxon>Ktedonobacteria</taxon>
        <taxon>Ktedonobacterales</taxon>
        <taxon>Ktedonobacteraceae</taxon>
        <taxon>Ktedonobacter</taxon>
    </lineage>
</organism>
<dbReference type="STRING" id="485913.Krac_0123"/>
<dbReference type="AlphaFoldDB" id="D6U8T5"/>
<reference evidence="1 2" key="1">
    <citation type="journal article" date="2011" name="Stand. Genomic Sci.">
        <title>Non-contiguous finished genome sequence and contextual data of the filamentous soil bacterium Ktedonobacter racemifer type strain (SOSP1-21).</title>
        <authorList>
            <person name="Chang Y.J."/>
            <person name="Land M."/>
            <person name="Hauser L."/>
            <person name="Chertkov O."/>
            <person name="Del Rio T.G."/>
            <person name="Nolan M."/>
            <person name="Copeland A."/>
            <person name="Tice H."/>
            <person name="Cheng J.F."/>
            <person name="Lucas S."/>
            <person name="Han C."/>
            <person name="Goodwin L."/>
            <person name="Pitluck S."/>
            <person name="Ivanova N."/>
            <person name="Ovchinikova G."/>
            <person name="Pati A."/>
            <person name="Chen A."/>
            <person name="Palaniappan K."/>
            <person name="Mavromatis K."/>
            <person name="Liolios K."/>
            <person name="Brettin T."/>
            <person name="Fiebig A."/>
            <person name="Rohde M."/>
            <person name="Abt B."/>
            <person name="Goker M."/>
            <person name="Detter J.C."/>
            <person name="Woyke T."/>
            <person name="Bristow J."/>
            <person name="Eisen J.A."/>
            <person name="Markowitz V."/>
            <person name="Hugenholtz P."/>
            <person name="Kyrpides N.C."/>
            <person name="Klenk H.P."/>
            <person name="Lapidus A."/>
        </authorList>
    </citation>
    <scope>NUCLEOTIDE SEQUENCE [LARGE SCALE GENOMIC DNA]</scope>
    <source>
        <strain evidence="2">DSM 44963</strain>
    </source>
</reference>
<dbReference type="Proteomes" id="UP000004508">
    <property type="component" value="Unassembled WGS sequence"/>
</dbReference>
<accession>D6U8T5</accession>
<gene>
    <name evidence="1" type="ORF">Krac_0123</name>
</gene>
<evidence type="ECO:0000313" key="1">
    <source>
        <dbReference type="EMBL" id="EFH79645.1"/>
    </source>
</evidence>
<dbReference type="RefSeq" id="WP_007923632.1">
    <property type="nucleotide sequence ID" value="NZ_ADVG01000006.1"/>
</dbReference>
<evidence type="ECO:0000313" key="2">
    <source>
        <dbReference type="Proteomes" id="UP000004508"/>
    </source>
</evidence>
<protein>
    <submittedName>
        <fullName evidence="1">Uncharacterized protein</fullName>
    </submittedName>
</protein>